<dbReference type="PANTHER" id="PTHR34295:SF1">
    <property type="entry name" value="BIOTIN TRANSPORTER BIOY"/>
    <property type="match status" value="1"/>
</dbReference>
<dbReference type="GO" id="GO:0015225">
    <property type="term" value="F:biotin transmembrane transporter activity"/>
    <property type="evidence" value="ECO:0007669"/>
    <property type="project" value="UniProtKB-UniRule"/>
</dbReference>
<dbReference type="RefSeq" id="WP_076525490.1">
    <property type="nucleotide sequence ID" value="NZ_CP048103.1"/>
</dbReference>
<comment type="subcellular location">
    <subcellularLocation>
        <location evidence="2">Cell membrane</location>
        <topology evidence="2">Multi-pass membrane protein</topology>
    </subcellularLocation>
</comment>
<dbReference type="InterPro" id="IPR003784">
    <property type="entry name" value="BioY"/>
</dbReference>
<reference evidence="5" key="1">
    <citation type="submission" date="2017-01" db="EMBL/GenBank/DDBJ databases">
        <authorList>
            <person name="Varghese N."/>
            <person name="Submissions S."/>
        </authorList>
    </citation>
    <scope>NUCLEOTIDE SEQUENCE [LARGE SCALE GENOMIC DNA]</scope>
    <source>
        <strain evidence="5">DSM 45196</strain>
    </source>
</reference>
<dbReference type="AlphaFoldDB" id="A0A1N7N9C2"/>
<dbReference type="OrthoDB" id="9803495at2"/>
<gene>
    <name evidence="4" type="ORF">SAMN05421790_10858</name>
</gene>
<keyword evidence="2" id="KW-1003">Cell membrane</keyword>
<dbReference type="GO" id="GO:0005886">
    <property type="term" value="C:plasma membrane"/>
    <property type="evidence" value="ECO:0007669"/>
    <property type="project" value="UniProtKB-SubCell"/>
</dbReference>
<keyword evidence="5" id="KW-1185">Reference proteome</keyword>
<evidence type="ECO:0000256" key="1">
    <source>
        <dbReference type="ARBA" id="ARBA00010692"/>
    </source>
</evidence>
<accession>A0A1N7N9C2</accession>
<dbReference type="PIRSF" id="PIRSF016661">
    <property type="entry name" value="BioY"/>
    <property type="match status" value="1"/>
</dbReference>
<dbReference type="Gene3D" id="1.10.1760.20">
    <property type="match status" value="1"/>
</dbReference>
<dbReference type="EMBL" id="FTOD01000008">
    <property type="protein sequence ID" value="SIS94922.1"/>
    <property type="molecule type" value="Genomic_DNA"/>
</dbReference>
<keyword evidence="2 3" id="KW-0472">Membrane</keyword>
<sequence>MTKSTTRIRNMVLAAMFAALLAVSGQIAIPVPPVPVTLQTLVVMLAGSVLGARWGAASVGIFILLGAFGVPVFSGGQGGLAVLVGPTAGYIWSWPVAAFLIGWLTEGSAPRLRFWKLMVYHVVWGIAFIDLCGVLWMMFSLGLDVRAALAGGVLPFIPGDAVKAAVASTAALHLNRSWPIIRPRRETAAEKPA</sequence>
<dbReference type="Pfam" id="PF02632">
    <property type="entry name" value="BioY"/>
    <property type="match status" value="1"/>
</dbReference>
<evidence type="ECO:0000313" key="4">
    <source>
        <dbReference type="EMBL" id="SIS94922.1"/>
    </source>
</evidence>
<feature type="transmembrane region" description="Helical" evidence="3">
    <location>
        <begin position="117"/>
        <end position="139"/>
    </location>
</feature>
<evidence type="ECO:0000256" key="2">
    <source>
        <dbReference type="PIRNR" id="PIRNR016661"/>
    </source>
</evidence>
<keyword evidence="2" id="KW-0813">Transport</keyword>
<name>A0A1N7N9C2_9BACL</name>
<keyword evidence="3" id="KW-1133">Transmembrane helix</keyword>
<dbReference type="Proteomes" id="UP000186795">
    <property type="component" value="Unassembled WGS sequence"/>
</dbReference>
<comment type="similarity">
    <text evidence="1 2">Belongs to the BioY family.</text>
</comment>
<organism evidence="4 5">
    <name type="scientific">Kroppenstedtia eburnea</name>
    <dbReference type="NCBI Taxonomy" id="714067"/>
    <lineage>
        <taxon>Bacteria</taxon>
        <taxon>Bacillati</taxon>
        <taxon>Bacillota</taxon>
        <taxon>Bacilli</taxon>
        <taxon>Bacillales</taxon>
        <taxon>Thermoactinomycetaceae</taxon>
        <taxon>Kroppenstedtia</taxon>
    </lineage>
</organism>
<dbReference type="PANTHER" id="PTHR34295">
    <property type="entry name" value="BIOTIN TRANSPORTER BIOY"/>
    <property type="match status" value="1"/>
</dbReference>
<evidence type="ECO:0000256" key="3">
    <source>
        <dbReference type="SAM" id="Phobius"/>
    </source>
</evidence>
<feature type="transmembrane region" description="Helical" evidence="3">
    <location>
        <begin position="52"/>
        <end position="73"/>
    </location>
</feature>
<feature type="transmembrane region" description="Helical" evidence="3">
    <location>
        <begin position="80"/>
        <end position="105"/>
    </location>
</feature>
<protein>
    <recommendedName>
        <fullName evidence="2">Biotin transporter</fullName>
    </recommendedName>
</protein>
<evidence type="ECO:0000313" key="5">
    <source>
        <dbReference type="Proteomes" id="UP000186795"/>
    </source>
</evidence>
<proteinExistence type="inferred from homology"/>
<keyword evidence="3" id="KW-0812">Transmembrane</keyword>